<dbReference type="CDD" id="cd07422">
    <property type="entry name" value="MPP_ApaH"/>
    <property type="match status" value="1"/>
</dbReference>
<comment type="similarity">
    <text evidence="2">Belongs to the Ap4A hydrolase family.</text>
</comment>
<dbReference type="Proteomes" id="UP000054985">
    <property type="component" value="Unassembled WGS sequence"/>
</dbReference>
<dbReference type="GO" id="GO:0008803">
    <property type="term" value="F:bis(5'-nucleosyl)-tetraphosphatase (symmetrical) activity"/>
    <property type="evidence" value="ECO:0007669"/>
    <property type="project" value="UniProtKB-EC"/>
</dbReference>
<reference evidence="10 12" key="1">
    <citation type="submission" date="2015-11" db="EMBL/GenBank/DDBJ databases">
        <title>Genomic analysis of 38 Legionella species identifies large and diverse effector repertoires.</title>
        <authorList>
            <person name="Burstein D."/>
            <person name="Amaro F."/>
            <person name="Zusman T."/>
            <person name="Lifshitz Z."/>
            <person name="Cohen O."/>
            <person name="Gilbert J.A."/>
            <person name="Pupko T."/>
            <person name="Shuman H.A."/>
            <person name="Segal G."/>
        </authorList>
    </citation>
    <scope>NUCLEOTIDE SEQUENCE [LARGE SCALE GENOMIC DNA]</scope>
    <source>
        <strain evidence="10 12">ATCC 43877</strain>
    </source>
</reference>
<dbReference type="PIRSF" id="PIRSF000903">
    <property type="entry name" value="B5n-ttraPtase_sm"/>
    <property type="match status" value="1"/>
</dbReference>
<sequence>MSDYAIGDVQGCYEPLQRLLELIQFNERVDRLWFVGDLVNRGPASLAVLRFISRLPITPMITLGNHDLHLLGSLFGGRPWKGHDDTIQEVVNAPDGEELGHWLRKQSMLCYSPELNVVMCHAGISPLWDLPKAMSLAKELEAVLSGALYREFLAQMYGNKPNIWSDDLTGMDRLRVITNYFTRMRFCDDLGRLELNYKGAISKAPAHVHPWYEVPGRKEIEADIVFGHWAALMGLCPNPRIHAIDTGCLWGGELTALRLQDKQRFSVSG</sequence>
<evidence type="ECO:0000259" key="9">
    <source>
        <dbReference type="Pfam" id="PF00149"/>
    </source>
</evidence>
<dbReference type="EMBL" id="LNYN01000020">
    <property type="protein sequence ID" value="KTD34404.1"/>
    <property type="molecule type" value="Genomic_DNA"/>
</dbReference>
<name>A0A378K358_9GAMM</name>
<keyword evidence="12" id="KW-1185">Reference proteome</keyword>
<evidence type="ECO:0000256" key="1">
    <source>
        <dbReference type="ARBA" id="ARBA00003413"/>
    </source>
</evidence>
<dbReference type="OrthoDB" id="9807890at2"/>
<evidence type="ECO:0000256" key="6">
    <source>
        <dbReference type="ARBA" id="ARBA00032248"/>
    </source>
</evidence>
<dbReference type="EC" id="3.6.1.41" evidence="3"/>
<evidence type="ECO:0000313" key="11">
    <source>
        <dbReference type="EMBL" id="STX64122.1"/>
    </source>
</evidence>
<accession>A0A378K358</accession>
<dbReference type="InterPro" id="IPR004617">
    <property type="entry name" value="ApaH"/>
</dbReference>
<comment type="function">
    <text evidence="1">Hydrolyzes diadenosine 5',5'''-P1,P4-tetraphosphate to yield ADP.</text>
</comment>
<evidence type="ECO:0000256" key="2">
    <source>
        <dbReference type="ARBA" id="ARBA00005419"/>
    </source>
</evidence>
<evidence type="ECO:0000256" key="4">
    <source>
        <dbReference type="ARBA" id="ARBA00022801"/>
    </source>
</evidence>
<comment type="catalytic activity">
    <reaction evidence="8">
        <text>P(1),P(4)-bis(5'-adenosyl) tetraphosphate + H2O = 2 ADP + 2 H(+)</text>
        <dbReference type="Rhea" id="RHEA:24252"/>
        <dbReference type="ChEBI" id="CHEBI:15377"/>
        <dbReference type="ChEBI" id="CHEBI:15378"/>
        <dbReference type="ChEBI" id="CHEBI:58141"/>
        <dbReference type="ChEBI" id="CHEBI:456216"/>
        <dbReference type="EC" id="3.6.1.41"/>
    </reaction>
</comment>
<dbReference type="AlphaFoldDB" id="A0A378K358"/>
<evidence type="ECO:0000313" key="13">
    <source>
        <dbReference type="Proteomes" id="UP000254040"/>
    </source>
</evidence>
<keyword evidence="4 11" id="KW-0378">Hydrolase</keyword>
<feature type="domain" description="Calcineurin-like phosphoesterase" evidence="9">
    <location>
        <begin position="5"/>
        <end position="155"/>
    </location>
</feature>
<dbReference type="PANTHER" id="PTHR40942">
    <property type="match status" value="1"/>
</dbReference>
<gene>
    <name evidence="11" type="primary">apaH</name>
    <name evidence="10" type="ORF">Lmor_1801</name>
    <name evidence="11" type="ORF">NCTC12239_03083</name>
</gene>
<dbReference type="STRING" id="39962.Lmor_1801"/>
<dbReference type="EMBL" id="UGOG01000001">
    <property type="protein sequence ID" value="STX64122.1"/>
    <property type="molecule type" value="Genomic_DNA"/>
</dbReference>
<dbReference type="Gene3D" id="3.60.21.10">
    <property type="match status" value="1"/>
</dbReference>
<evidence type="ECO:0000256" key="5">
    <source>
        <dbReference type="ARBA" id="ARBA00031248"/>
    </source>
</evidence>
<evidence type="ECO:0000313" key="10">
    <source>
        <dbReference type="EMBL" id="KTD34404.1"/>
    </source>
</evidence>
<reference evidence="11 13" key="2">
    <citation type="submission" date="2018-06" db="EMBL/GenBank/DDBJ databases">
        <authorList>
            <consortium name="Pathogen Informatics"/>
            <person name="Doyle S."/>
        </authorList>
    </citation>
    <scope>NUCLEOTIDE SEQUENCE [LARGE SCALE GENOMIC DNA]</scope>
    <source>
        <strain evidence="11 13">NCTC12239</strain>
    </source>
</reference>
<protein>
    <recommendedName>
        <fullName evidence="3">bis(5'-nucleosyl)-tetraphosphatase (symmetrical)</fullName>
        <ecNumber evidence="3">3.6.1.41</ecNumber>
    </recommendedName>
    <alternativeName>
        <fullName evidence="6">Ap4A hydrolase</fullName>
    </alternativeName>
    <alternativeName>
        <fullName evidence="5">Diadenosine 5',5'''-P1,P4-tetraphosphate pyrophosphohydrolase</fullName>
    </alternativeName>
    <alternativeName>
        <fullName evidence="7">Diadenosine tetraphosphatase</fullName>
    </alternativeName>
</protein>
<dbReference type="InterPro" id="IPR029052">
    <property type="entry name" value="Metallo-depent_PP-like"/>
</dbReference>
<evidence type="ECO:0000256" key="3">
    <source>
        <dbReference type="ARBA" id="ARBA00012506"/>
    </source>
</evidence>
<evidence type="ECO:0000313" key="12">
    <source>
        <dbReference type="Proteomes" id="UP000054985"/>
    </source>
</evidence>
<dbReference type="Proteomes" id="UP000254040">
    <property type="component" value="Unassembled WGS sequence"/>
</dbReference>
<proteinExistence type="inferred from homology"/>
<dbReference type="Pfam" id="PF00149">
    <property type="entry name" value="Metallophos"/>
    <property type="match status" value="1"/>
</dbReference>
<organism evidence="11 13">
    <name type="scientific">Legionella moravica</name>
    <dbReference type="NCBI Taxonomy" id="39962"/>
    <lineage>
        <taxon>Bacteria</taxon>
        <taxon>Pseudomonadati</taxon>
        <taxon>Pseudomonadota</taxon>
        <taxon>Gammaproteobacteria</taxon>
        <taxon>Legionellales</taxon>
        <taxon>Legionellaceae</taxon>
        <taxon>Legionella</taxon>
    </lineage>
</organism>
<dbReference type="SUPFAM" id="SSF56300">
    <property type="entry name" value="Metallo-dependent phosphatases"/>
    <property type="match status" value="1"/>
</dbReference>
<dbReference type="RefSeq" id="WP_028382848.1">
    <property type="nucleotide sequence ID" value="NZ_CAAAJG010000013.1"/>
</dbReference>
<dbReference type="InterPro" id="IPR004843">
    <property type="entry name" value="Calcineurin-like_PHP"/>
</dbReference>
<dbReference type="NCBIfam" id="TIGR00668">
    <property type="entry name" value="apaH"/>
    <property type="match status" value="1"/>
</dbReference>
<dbReference type="PANTHER" id="PTHR40942:SF4">
    <property type="entry name" value="CYTOCHROME C5"/>
    <property type="match status" value="1"/>
</dbReference>
<dbReference type="NCBIfam" id="NF001204">
    <property type="entry name" value="PRK00166.1"/>
    <property type="match status" value="1"/>
</dbReference>
<evidence type="ECO:0000256" key="8">
    <source>
        <dbReference type="ARBA" id="ARBA00049417"/>
    </source>
</evidence>
<evidence type="ECO:0000256" key="7">
    <source>
        <dbReference type="ARBA" id="ARBA00033210"/>
    </source>
</evidence>